<reference evidence="1" key="1">
    <citation type="submission" date="2020-06" db="EMBL/GenBank/DDBJ databases">
        <title>Unique genomic features of the anaerobic methanotrophic archaea.</title>
        <authorList>
            <person name="Chadwick G.L."/>
            <person name="Skennerton C.T."/>
            <person name="Laso-Perez R."/>
            <person name="Leu A.O."/>
            <person name="Speth D.R."/>
            <person name="Yu H."/>
            <person name="Morgan-Lang C."/>
            <person name="Hatzenpichler R."/>
            <person name="Goudeau D."/>
            <person name="Malmstrom R."/>
            <person name="Brazelton W.J."/>
            <person name="Woyke T."/>
            <person name="Hallam S.J."/>
            <person name="Tyson G.W."/>
            <person name="Wegener G."/>
            <person name="Boetius A."/>
            <person name="Orphan V."/>
        </authorList>
    </citation>
    <scope>NUCLEOTIDE SEQUENCE</scope>
</reference>
<proteinExistence type="predicted"/>
<accession>A0A7G9YPT3</accession>
<organism evidence="1">
    <name type="scientific">Candidatus Methanogaster sp. ANME-2c ERB4</name>
    <dbReference type="NCBI Taxonomy" id="2759911"/>
    <lineage>
        <taxon>Archaea</taxon>
        <taxon>Methanobacteriati</taxon>
        <taxon>Methanobacteriota</taxon>
        <taxon>Stenosarchaea group</taxon>
        <taxon>Methanomicrobia</taxon>
        <taxon>Methanosarcinales</taxon>
        <taxon>ANME-2 cluster</taxon>
        <taxon>Candidatus Methanogasteraceae</taxon>
        <taxon>Candidatus Methanogaster</taxon>
    </lineage>
</organism>
<dbReference type="AlphaFoldDB" id="A0A7G9YPT3"/>
<name>A0A7G9YPT3_9EURY</name>
<protein>
    <submittedName>
        <fullName evidence="1">Uncharacterized protein</fullName>
    </submittedName>
</protein>
<evidence type="ECO:0000313" key="1">
    <source>
        <dbReference type="EMBL" id="QNO50017.1"/>
    </source>
</evidence>
<sequence>MVGEVLGGESLDEVGIYTYVSNKGVGRMESLH</sequence>
<gene>
    <name evidence="1" type="ORF">CAGMOKBG_00037</name>
</gene>
<dbReference type="EMBL" id="MT631401">
    <property type="protein sequence ID" value="QNO50017.1"/>
    <property type="molecule type" value="Genomic_DNA"/>
</dbReference>